<dbReference type="STRING" id="417373.GCA_001570685_01526"/>
<dbReference type="EMBL" id="AZGC01000020">
    <property type="protein sequence ID" value="KRL95198.1"/>
    <property type="molecule type" value="Genomic_DNA"/>
</dbReference>
<dbReference type="PATRIC" id="fig|1423742.4.peg.819"/>
<proteinExistence type="predicted"/>
<evidence type="ECO:0000313" key="2">
    <source>
        <dbReference type="Proteomes" id="UP000051084"/>
    </source>
</evidence>
<accession>A0A0R1UPZ6</accession>
<sequence>MNTTSEEILGLNKPKGTIDEALDNLVAFNGKPVSDHDRAVLKGLIESYLSSRD</sequence>
<keyword evidence="2" id="KW-1185">Reference proteome</keyword>
<dbReference type="Proteomes" id="UP000051084">
    <property type="component" value="Unassembled WGS sequence"/>
</dbReference>
<comment type="caution">
    <text evidence="1">The sequence shown here is derived from an EMBL/GenBank/DDBJ whole genome shotgun (WGS) entry which is preliminary data.</text>
</comment>
<dbReference type="AlphaFoldDB" id="A0A0R1UPZ6"/>
<reference evidence="1 2" key="1">
    <citation type="journal article" date="2015" name="Genome Announc.">
        <title>Expanding the biotechnology potential of lactobacilli through comparative genomics of 213 strains and associated genera.</title>
        <authorList>
            <person name="Sun Z."/>
            <person name="Harris H.M."/>
            <person name="McCann A."/>
            <person name="Guo C."/>
            <person name="Argimon S."/>
            <person name="Zhang W."/>
            <person name="Yang X."/>
            <person name="Jeffery I.B."/>
            <person name="Cooney J.C."/>
            <person name="Kagawa T.F."/>
            <person name="Liu W."/>
            <person name="Song Y."/>
            <person name="Salvetti E."/>
            <person name="Wrobel A."/>
            <person name="Rasinkangas P."/>
            <person name="Parkhill J."/>
            <person name="Rea M.C."/>
            <person name="O'Sullivan O."/>
            <person name="Ritari J."/>
            <person name="Douillard F.P."/>
            <person name="Paul Ross R."/>
            <person name="Yang R."/>
            <person name="Briner A.E."/>
            <person name="Felis G.E."/>
            <person name="de Vos W.M."/>
            <person name="Barrangou R."/>
            <person name="Klaenhammer T.R."/>
            <person name="Caufield P.W."/>
            <person name="Cui Y."/>
            <person name="Zhang H."/>
            <person name="O'Toole P.W."/>
        </authorList>
    </citation>
    <scope>NUCLEOTIDE SEQUENCE [LARGE SCALE GENOMIC DNA]</scope>
    <source>
        <strain evidence="1 2">DSM 18793</strain>
    </source>
</reference>
<organism evidence="1 2">
    <name type="scientific">Limosilactobacillus equigenerosi DSM 18793 = JCM 14505</name>
    <dbReference type="NCBI Taxonomy" id="1423742"/>
    <lineage>
        <taxon>Bacteria</taxon>
        <taxon>Bacillati</taxon>
        <taxon>Bacillota</taxon>
        <taxon>Bacilli</taxon>
        <taxon>Lactobacillales</taxon>
        <taxon>Lactobacillaceae</taxon>
        <taxon>Limosilactobacillus</taxon>
    </lineage>
</organism>
<evidence type="ECO:0000313" key="1">
    <source>
        <dbReference type="EMBL" id="KRL95198.1"/>
    </source>
</evidence>
<protein>
    <submittedName>
        <fullName evidence="1">Uncharacterized protein</fullName>
    </submittedName>
</protein>
<name>A0A0R1UPZ6_9LACO</name>
<gene>
    <name evidence="1" type="ORF">FC21_GL000785</name>
</gene>